<feature type="region of interest" description="Disordered" evidence="1">
    <location>
        <begin position="42"/>
        <end position="62"/>
    </location>
</feature>
<feature type="compositionally biased region" description="Polar residues" evidence="1">
    <location>
        <begin position="206"/>
        <end position="217"/>
    </location>
</feature>
<dbReference type="GeneID" id="101859634"/>
<dbReference type="RefSeq" id="XP_005097639.1">
    <property type="nucleotide sequence ID" value="XM_005097582.3"/>
</dbReference>
<feature type="region of interest" description="Disordered" evidence="1">
    <location>
        <begin position="110"/>
        <end position="264"/>
    </location>
</feature>
<reference evidence="4" key="1">
    <citation type="submission" date="2025-08" db="UniProtKB">
        <authorList>
            <consortium name="RefSeq"/>
        </authorList>
    </citation>
    <scope>IDENTIFICATION</scope>
</reference>
<feature type="compositionally biased region" description="Basic and acidic residues" evidence="1">
    <location>
        <begin position="136"/>
        <end position="150"/>
    </location>
</feature>
<feature type="signal peptide" evidence="2">
    <location>
        <begin position="1"/>
        <end position="20"/>
    </location>
</feature>
<keyword evidence="2" id="KW-0732">Signal</keyword>
<keyword evidence="3" id="KW-1185">Reference proteome</keyword>
<evidence type="ECO:0000256" key="1">
    <source>
        <dbReference type="SAM" id="MobiDB-lite"/>
    </source>
</evidence>
<gene>
    <name evidence="4" type="primary">LOC101859634</name>
</gene>
<feature type="compositionally biased region" description="Acidic residues" evidence="1">
    <location>
        <begin position="52"/>
        <end position="61"/>
    </location>
</feature>
<feature type="compositionally biased region" description="Low complexity" evidence="1">
    <location>
        <begin position="110"/>
        <end position="135"/>
    </location>
</feature>
<proteinExistence type="predicted"/>
<feature type="compositionally biased region" description="Basic and acidic residues" evidence="1">
    <location>
        <begin position="196"/>
        <end position="205"/>
    </location>
</feature>
<evidence type="ECO:0000313" key="4">
    <source>
        <dbReference type="RefSeq" id="XP_005097639.1"/>
    </source>
</evidence>
<evidence type="ECO:0000313" key="3">
    <source>
        <dbReference type="Proteomes" id="UP000694888"/>
    </source>
</evidence>
<feature type="chain" id="PRO_5045115830" evidence="2">
    <location>
        <begin position="21"/>
        <end position="264"/>
    </location>
</feature>
<sequence>MWARFLILALASALLIVTSAEPGLSGRKTGLKPVLDKTLSTETVRDVGENGTNDDDDDGVYDPDTVVEGIRLGDLSPKELYLLLDDVDNAIVSELDILVLKKQLEERAASAATSRSAEDSAATSRSAEDSAATSRQAERPSAHQDDEAGSTRKKRWGRLASAVRGIFRGSRRAPRPTRSGTRVTREYNRRGNYQDAQRHFDRLNPRDQSSFQGQISGRSGRLGNHRVTVRDGSSGANSRPTLEIRTPRPDGTTYVRKFRYNDPQ</sequence>
<accession>A0ABM0JN72</accession>
<name>A0ABM0JN72_APLCA</name>
<dbReference type="Proteomes" id="UP000694888">
    <property type="component" value="Unplaced"/>
</dbReference>
<evidence type="ECO:0000256" key="2">
    <source>
        <dbReference type="SAM" id="SignalP"/>
    </source>
</evidence>
<protein>
    <submittedName>
        <fullName evidence="4">Uncharacterized protein LOC101859634 isoform X1</fullName>
    </submittedName>
</protein>
<organism evidence="3 4">
    <name type="scientific">Aplysia californica</name>
    <name type="common">California sea hare</name>
    <dbReference type="NCBI Taxonomy" id="6500"/>
    <lineage>
        <taxon>Eukaryota</taxon>
        <taxon>Metazoa</taxon>
        <taxon>Spiralia</taxon>
        <taxon>Lophotrochozoa</taxon>
        <taxon>Mollusca</taxon>
        <taxon>Gastropoda</taxon>
        <taxon>Heterobranchia</taxon>
        <taxon>Euthyneura</taxon>
        <taxon>Tectipleura</taxon>
        <taxon>Aplysiida</taxon>
        <taxon>Aplysioidea</taxon>
        <taxon>Aplysiidae</taxon>
        <taxon>Aplysia</taxon>
    </lineage>
</organism>